<organism evidence="1 2">
    <name type="scientific">Liquidambar formosana</name>
    <name type="common">Formosan gum</name>
    <dbReference type="NCBI Taxonomy" id="63359"/>
    <lineage>
        <taxon>Eukaryota</taxon>
        <taxon>Viridiplantae</taxon>
        <taxon>Streptophyta</taxon>
        <taxon>Embryophyta</taxon>
        <taxon>Tracheophyta</taxon>
        <taxon>Spermatophyta</taxon>
        <taxon>Magnoliopsida</taxon>
        <taxon>eudicotyledons</taxon>
        <taxon>Gunneridae</taxon>
        <taxon>Pentapetalae</taxon>
        <taxon>Saxifragales</taxon>
        <taxon>Altingiaceae</taxon>
        <taxon>Liquidambar</taxon>
    </lineage>
</organism>
<sequence>MGLSLSLPLSAWNEILSHKFYRLSDAVETVIVSSITFGKKYGEKALRTISFKKDDSETNNKSEGSEEVILERSMSFKNWESEEAKLEKSVSLNDMVPDKENLDSISLKGNLMNQSR</sequence>
<accession>A0AAP0WM49</accession>
<reference evidence="1 2" key="1">
    <citation type="journal article" date="2024" name="Plant J.">
        <title>Genome sequences and population genomics reveal climatic adaptation and genomic divergence between two closely related sweetgum species.</title>
        <authorList>
            <person name="Xu W.Q."/>
            <person name="Ren C.Q."/>
            <person name="Zhang X.Y."/>
            <person name="Comes H.P."/>
            <person name="Liu X.H."/>
            <person name="Li Y.G."/>
            <person name="Kettle C.J."/>
            <person name="Jalonen R."/>
            <person name="Gaisberger H."/>
            <person name="Ma Y.Z."/>
            <person name="Qiu Y.X."/>
        </authorList>
    </citation>
    <scope>NUCLEOTIDE SEQUENCE [LARGE SCALE GENOMIC DNA]</scope>
    <source>
        <strain evidence="1">Hangzhou</strain>
    </source>
</reference>
<protein>
    <submittedName>
        <fullName evidence="1">Uncharacterized protein</fullName>
    </submittedName>
</protein>
<dbReference type="Proteomes" id="UP001415857">
    <property type="component" value="Unassembled WGS sequence"/>
</dbReference>
<gene>
    <name evidence="1" type="ORF">L1049_018359</name>
</gene>
<proteinExistence type="predicted"/>
<evidence type="ECO:0000313" key="1">
    <source>
        <dbReference type="EMBL" id="KAK9273549.1"/>
    </source>
</evidence>
<dbReference type="AlphaFoldDB" id="A0AAP0WM49"/>
<dbReference type="EMBL" id="JBBPBK010000012">
    <property type="protein sequence ID" value="KAK9273549.1"/>
    <property type="molecule type" value="Genomic_DNA"/>
</dbReference>
<keyword evidence="2" id="KW-1185">Reference proteome</keyword>
<comment type="caution">
    <text evidence="1">The sequence shown here is derived from an EMBL/GenBank/DDBJ whole genome shotgun (WGS) entry which is preliminary data.</text>
</comment>
<evidence type="ECO:0000313" key="2">
    <source>
        <dbReference type="Proteomes" id="UP001415857"/>
    </source>
</evidence>
<name>A0AAP0WM49_LIQFO</name>